<feature type="transmembrane region" description="Helical" evidence="11">
    <location>
        <begin position="364"/>
        <end position="386"/>
    </location>
</feature>
<dbReference type="InterPro" id="IPR013112">
    <property type="entry name" value="FAD-bd_8"/>
</dbReference>
<dbReference type="InterPro" id="IPR039261">
    <property type="entry name" value="FNR_nucleotide-bd"/>
</dbReference>
<dbReference type="GO" id="GO:0005886">
    <property type="term" value="C:plasma membrane"/>
    <property type="evidence" value="ECO:0007669"/>
    <property type="project" value="TreeGrafter"/>
</dbReference>
<gene>
    <name evidence="14" type="ORF">ASPWEDRAFT_182854</name>
</gene>
<comment type="subcellular location">
    <subcellularLocation>
        <location evidence="1">Membrane</location>
        <topology evidence="1">Multi-pass membrane protein</topology>
    </subcellularLocation>
</comment>
<feature type="transmembrane region" description="Helical" evidence="11">
    <location>
        <begin position="221"/>
        <end position="242"/>
    </location>
</feature>
<dbReference type="GeneID" id="63747806"/>
<dbReference type="GO" id="GO:0006826">
    <property type="term" value="P:iron ion transport"/>
    <property type="evidence" value="ECO:0007669"/>
    <property type="project" value="TreeGrafter"/>
</dbReference>
<feature type="chain" id="PRO_5012679639" description="FAD-binding FR-type domain-containing protein" evidence="12">
    <location>
        <begin position="16"/>
        <end position="713"/>
    </location>
</feature>
<dbReference type="Gene3D" id="3.40.50.80">
    <property type="entry name" value="Nucleotide-binding domain of ferredoxin-NADP reductase (FNR) module"/>
    <property type="match status" value="1"/>
</dbReference>
<evidence type="ECO:0000256" key="4">
    <source>
        <dbReference type="ARBA" id="ARBA00022692"/>
    </source>
</evidence>
<keyword evidence="4 11" id="KW-0812">Transmembrane</keyword>
<evidence type="ECO:0000256" key="7">
    <source>
        <dbReference type="ARBA" id="ARBA00023002"/>
    </source>
</evidence>
<evidence type="ECO:0000313" key="15">
    <source>
        <dbReference type="Proteomes" id="UP000184383"/>
    </source>
</evidence>
<dbReference type="InterPro" id="IPR017927">
    <property type="entry name" value="FAD-bd_FR_type"/>
</dbReference>
<dbReference type="Pfam" id="PF01794">
    <property type="entry name" value="Ferric_reduct"/>
    <property type="match status" value="1"/>
</dbReference>
<keyword evidence="8" id="KW-0406">Ion transport</keyword>
<evidence type="ECO:0000256" key="12">
    <source>
        <dbReference type="SAM" id="SignalP"/>
    </source>
</evidence>
<dbReference type="AlphaFoldDB" id="A0A1L9RIL3"/>
<dbReference type="InterPro" id="IPR013121">
    <property type="entry name" value="Fe_red_NAD-bd_6"/>
</dbReference>
<evidence type="ECO:0000259" key="13">
    <source>
        <dbReference type="PROSITE" id="PS51384"/>
    </source>
</evidence>
<accession>A0A1L9RIL3</accession>
<keyword evidence="10" id="KW-0325">Glycoprotein</keyword>
<comment type="similarity">
    <text evidence="2">Belongs to the ferric reductase (FRE) family.</text>
</comment>
<evidence type="ECO:0000256" key="11">
    <source>
        <dbReference type="SAM" id="Phobius"/>
    </source>
</evidence>
<keyword evidence="12" id="KW-0732">Signal</keyword>
<dbReference type="PANTHER" id="PTHR32361">
    <property type="entry name" value="FERRIC/CUPRIC REDUCTASE TRANSMEMBRANE COMPONENT"/>
    <property type="match status" value="1"/>
</dbReference>
<dbReference type="Pfam" id="PF08030">
    <property type="entry name" value="NAD_binding_6"/>
    <property type="match status" value="1"/>
</dbReference>
<proteinExistence type="inferred from homology"/>
<dbReference type="CDD" id="cd06186">
    <property type="entry name" value="NOX_Duox_like_FAD_NADP"/>
    <property type="match status" value="1"/>
</dbReference>
<dbReference type="GO" id="GO:0000293">
    <property type="term" value="F:ferric-chelate reductase activity"/>
    <property type="evidence" value="ECO:0007669"/>
    <property type="project" value="UniProtKB-ARBA"/>
</dbReference>
<dbReference type="InterPro" id="IPR051410">
    <property type="entry name" value="Ferric/Cupric_Reductase"/>
</dbReference>
<feature type="transmembrane region" description="Helical" evidence="11">
    <location>
        <begin position="335"/>
        <end position="352"/>
    </location>
</feature>
<evidence type="ECO:0000256" key="6">
    <source>
        <dbReference type="ARBA" id="ARBA00022989"/>
    </source>
</evidence>
<evidence type="ECO:0000256" key="5">
    <source>
        <dbReference type="ARBA" id="ARBA00022982"/>
    </source>
</evidence>
<dbReference type="EMBL" id="KV878212">
    <property type="protein sequence ID" value="OJJ34708.1"/>
    <property type="molecule type" value="Genomic_DNA"/>
</dbReference>
<evidence type="ECO:0000256" key="3">
    <source>
        <dbReference type="ARBA" id="ARBA00022448"/>
    </source>
</evidence>
<sequence>MLPLWLFLLIPYVYSSTLLPEERCVTAVYTAYNYISFTGLPAEGFWETRCQNPLKVTSIYAASQVYCSPLEQFHGLNQLESFCREFGHVGLLPREQLTDNLTDDAVDRMMVVEYRQLPKKEAVDVPVLISKDYYDVTFKTIDILDYERWTQEASGYAIYAFWTVILSVATLHRFFYHHLNIRPRSFVRSIYHCIQTHLLVPAPLSHGRTFLWCTLPTRIEAIIVILYYIINTILSCISYPVFPGNLYWPEPSDQILRYAADRTGILSFANLPLIWLFAGRNNIFCWTTGWSFATFNIFHRHVSRVATVQAIVHTVLYLVMFLKRGNAWHKMQKPYLLWGTLAMVVMIFVLVFSLDRIRRRTYELFLFVHIFFSIIALVGCFYHTIIFEAHDYWIYLWPTIAIWVVDRLLRLIRIVYCNLHVRNTRSIHHTTSIATYNHAADVIRLEISPASSLQPSPGQYYFLYQPFRLTGWESHPFTLGAWSYDSSSSLELAQKTVDISHLPLLSESSDSTPASPVELKLIFWIRPFDGWTRHLRQQCIHSPTHSTQSTVLLEGPYGEHFPIHKYESILLIAGGTGIAAAVPYIQDHILRSAIDDSVIRDIHLIWTSRQAAFINEVASRELKQALTRSDVRASFYATKPSAGDTDTEMEIKHGRPNLHSVILEHARSARLSECSAAVMVCGPMAMVDEAREAVHEALRGGYSVSYIEESIVW</sequence>
<dbReference type="RefSeq" id="XP_040688384.1">
    <property type="nucleotide sequence ID" value="XM_040831958.1"/>
</dbReference>
<evidence type="ECO:0000256" key="8">
    <source>
        <dbReference type="ARBA" id="ARBA00023065"/>
    </source>
</evidence>
<keyword evidence="7" id="KW-0560">Oxidoreductase</keyword>
<evidence type="ECO:0000256" key="9">
    <source>
        <dbReference type="ARBA" id="ARBA00023136"/>
    </source>
</evidence>
<evidence type="ECO:0000256" key="10">
    <source>
        <dbReference type="ARBA" id="ARBA00023180"/>
    </source>
</evidence>
<name>A0A1L9RIL3_ASPWE</name>
<keyword evidence="6 11" id="KW-1133">Transmembrane helix</keyword>
<evidence type="ECO:0000256" key="1">
    <source>
        <dbReference type="ARBA" id="ARBA00004141"/>
    </source>
</evidence>
<dbReference type="GO" id="GO:0006879">
    <property type="term" value="P:intracellular iron ion homeostasis"/>
    <property type="evidence" value="ECO:0007669"/>
    <property type="project" value="TreeGrafter"/>
</dbReference>
<dbReference type="VEuPathDB" id="FungiDB:ASPWEDRAFT_182854"/>
<feature type="transmembrane region" description="Helical" evidence="11">
    <location>
        <begin position="305"/>
        <end position="323"/>
    </location>
</feature>
<keyword evidence="15" id="KW-1185">Reference proteome</keyword>
<dbReference type="SUPFAM" id="SSF52343">
    <property type="entry name" value="Ferredoxin reductase-like, C-terminal NADP-linked domain"/>
    <property type="match status" value="1"/>
</dbReference>
<dbReference type="SFLD" id="SFLDG01168">
    <property type="entry name" value="Ferric_reductase_subgroup_(FRE"/>
    <property type="match status" value="1"/>
</dbReference>
<dbReference type="InterPro" id="IPR013130">
    <property type="entry name" value="Fe3_Rdtase_TM_dom"/>
</dbReference>
<dbReference type="Pfam" id="PF08022">
    <property type="entry name" value="FAD_binding_8"/>
    <property type="match status" value="1"/>
</dbReference>
<organism evidence="14 15">
    <name type="scientific">Aspergillus wentii DTO 134E9</name>
    <dbReference type="NCBI Taxonomy" id="1073089"/>
    <lineage>
        <taxon>Eukaryota</taxon>
        <taxon>Fungi</taxon>
        <taxon>Dikarya</taxon>
        <taxon>Ascomycota</taxon>
        <taxon>Pezizomycotina</taxon>
        <taxon>Eurotiomycetes</taxon>
        <taxon>Eurotiomycetidae</taxon>
        <taxon>Eurotiales</taxon>
        <taxon>Aspergillaceae</taxon>
        <taxon>Aspergillus</taxon>
        <taxon>Aspergillus subgen. Cremei</taxon>
    </lineage>
</organism>
<feature type="domain" description="FAD-binding FR-type" evidence="13">
    <location>
        <begin position="425"/>
        <end position="563"/>
    </location>
</feature>
<feature type="signal peptide" evidence="12">
    <location>
        <begin position="1"/>
        <end position="15"/>
    </location>
</feature>
<dbReference type="STRING" id="1073089.A0A1L9RIL3"/>
<reference evidence="15" key="1">
    <citation type="journal article" date="2017" name="Genome Biol.">
        <title>Comparative genomics reveals high biological diversity and specific adaptations in the industrially and medically important fungal genus Aspergillus.</title>
        <authorList>
            <person name="de Vries R.P."/>
            <person name="Riley R."/>
            <person name="Wiebenga A."/>
            <person name="Aguilar-Osorio G."/>
            <person name="Amillis S."/>
            <person name="Uchima C.A."/>
            <person name="Anderluh G."/>
            <person name="Asadollahi M."/>
            <person name="Askin M."/>
            <person name="Barry K."/>
            <person name="Battaglia E."/>
            <person name="Bayram O."/>
            <person name="Benocci T."/>
            <person name="Braus-Stromeyer S.A."/>
            <person name="Caldana C."/>
            <person name="Canovas D."/>
            <person name="Cerqueira G.C."/>
            <person name="Chen F."/>
            <person name="Chen W."/>
            <person name="Choi C."/>
            <person name="Clum A."/>
            <person name="Dos Santos R.A."/>
            <person name="Damasio A.R."/>
            <person name="Diallinas G."/>
            <person name="Emri T."/>
            <person name="Fekete E."/>
            <person name="Flipphi M."/>
            <person name="Freyberg S."/>
            <person name="Gallo A."/>
            <person name="Gournas C."/>
            <person name="Habgood R."/>
            <person name="Hainaut M."/>
            <person name="Harispe M.L."/>
            <person name="Henrissat B."/>
            <person name="Hilden K.S."/>
            <person name="Hope R."/>
            <person name="Hossain A."/>
            <person name="Karabika E."/>
            <person name="Karaffa L."/>
            <person name="Karanyi Z."/>
            <person name="Krasevec N."/>
            <person name="Kuo A."/>
            <person name="Kusch H."/>
            <person name="LaButti K."/>
            <person name="Lagendijk E.L."/>
            <person name="Lapidus A."/>
            <person name="Levasseur A."/>
            <person name="Lindquist E."/>
            <person name="Lipzen A."/>
            <person name="Logrieco A.F."/>
            <person name="MacCabe A."/>
            <person name="Maekelae M.R."/>
            <person name="Malavazi I."/>
            <person name="Melin P."/>
            <person name="Meyer V."/>
            <person name="Mielnichuk N."/>
            <person name="Miskei M."/>
            <person name="Molnar A.P."/>
            <person name="Mule G."/>
            <person name="Ngan C.Y."/>
            <person name="Orejas M."/>
            <person name="Orosz E."/>
            <person name="Ouedraogo J.P."/>
            <person name="Overkamp K.M."/>
            <person name="Park H.-S."/>
            <person name="Perrone G."/>
            <person name="Piumi F."/>
            <person name="Punt P.J."/>
            <person name="Ram A.F."/>
            <person name="Ramon A."/>
            <person name="Rauscher S."/>
            <person name="Record E."/>
            <person name="Riano-Pachon D.M."/>
            <person name="Robert V."/>
            <person name="Roehrig J."/>
            <person name="Ruller R."/>
            <person name="Salamov A."/>
            <person name="Salih N.S."/>
            <person name="Samson R.A."/>
            <person name="Sandor E."/>
            <person name="Sanguinetti M."/>
            <person name="Schuetze T."/>
            <person name="Sepcic K."/>
            <person name="Shelest E."/>
            <person name="Sherlock G."/>
            <person name="Sophianopoulou V."/>
            <person name="Squina F.M."/>
            <person name="Sun H."/>
            <person name="Susca A."/>
            <person name="Todd R.B."/>
            <person name="Tsang A."/>
            <person name="Unkles S.E."/>
            <person name="van de Wiele N."/>
            <person name="van Rossen-Uffink D."/>
            <person name="Oliveira J.V."/>
            <person name="Vesth T.C."/>
            <person name="Visser J."/>
            <person name="Yu J.-H."/>
            <person name="Zhou M."/>
            <person name="Andersen M.R."/>
            <person name="Archer D.B."/>
            <person name="Baker S.E."/>
            <person name="Benoit I."/>
            <person name="Brakhage A.A."/>
            <person name="Braus G.H."/>
            <person name="Fischer R."/>
            <person name="Frisvad J.C."/>
            <person name="Goldman G.H."/>
            <person name="Houbraken J."/>
            <person name="Oakley B."/>
            <person name="Pocsi I."/>
            <person name="Scazzocchio C."/>
            <person name="Seiboth B."/>
            <person name="vanKuyk P.A."/>
            <person name="Wortman J."/>
            <person name="Dyer P.S."/>
            <person name="Grigoriev I.V."/>
        </authorList>
    </citation>
    <scope>NUCLEOTIDE SEQUENCE [LARGE SCALE GENOMIC DNA]</scope>
    <source>
        <strain evidence="15">DTO 134E9</strain>
    </source>
</reference>
<protein>
    <recommendedName>
        <fullName evidence="13">FAD-binding FR-type domain-containing protein</fullName>
    </recommendedName>
</protein>
<dbReference type="Proteomes" id="UP000184383">
    <property type="component" value="Unassembled WGS sequence"/>
</dbReference>
<evidence type="ECO:0000256" key="2">
    <source>
        <dbReference type="ARBA" id="ARBA00006278"/>
    </source>
</evidence>
<keyword evidence="5" id="KW-0249">Electron transport</keyword>
<keyword evidence="9 11" id="KW-0472">Membrane</keyword>
<dbReference type="OrthoDB" id="167398at2759"/>
<feature type="transmembrane region" description="Helical" evidence="11">
    <location>
        <begin position="156"/>
        <end position="176"/>
    </location>
</feature>
<dbReference type="SFLD" id="SFLDS00052">
    <property type="entry name" value="Ferric_Reductase_Domain"/>
    <property type="match status" value="1"/>
</dbReference>
<dbReference type="PANTHER" id="PTHR32361:SF9">
    <property type="entry name" value="FERRIC REDUCTASE TRANSMEMBRANE COMPONENT 3-RELATED"/>
    <property type="match status" value="1"/>
</dbReference>
<dbReference type="GO" id="GO:0015677">
    <property type="term" value="P:copper ion import"/>
    <property type="evidence" value="ECO:0007669"/>
    <property type="project" value="TreeGrafter"/>
</dbReference>
<evidence type="ECO:0000313" key="14">
    <source>
        <dbReference type="EMBL" id="OJJ34708.1"/>
    </source>
</evidence>
<dbReference type="PROSITE" id="PS51384">
    <property type="entry name" value="FAD_FR"/>
    <property type="match status" value="1"/>
</dbReference>
<keyword evidence="3" id="KW-0813">Transport</keyword>